<feature type="compositionally biased region" description="Basic and acidic residues" evidence="6">
    <location>
        <begin position="215"/>
        <end position="231"/>
    </location>
</feature>
<feature type="region of interest" description="Disordered" evidence="6">
    <location>
        <begin position="1"/>
        <end position="37"/>
    </location>
</feature>
<sequence>MAEEGMEQPRTRKRQVKSKSRKDEELPLAEMTSSSTQIKVDKILQQVVAQSTKDATDAKKKKKKPKTREEDDVLESLRKGKGISGLHKDADNTIDANIYDPEDDISKSEKNNKQRQRHRDKSKNSNVGDEKQNNEGRTKSPSADKKKKKVKKDALIEDAIENELARMTVSDTKPPEKKQRQKVKSPVQETDSPEPPSEEGTDTSLVKKKKKKTRPAIEKEDKLETGEQQKEADEEESIQKKKKKQKAKKEDIEKRQTEDSREESEETNVTPPKPKARKKKEQEIEEQEKTEAVTDESTAIPKPKTKKKKKSEKENMEEETSEKSPKDEKDKTEDDEREAKSEDKQKKTGSKVKKKKAEIEEEEAVDKIDPSTIEDLGEVMALLVHRTDKLKNDFRILHPLVRVHVVNEETGQYIPKQHSDRAVTSYFETVNSAVTTILPMMTQPFNFKERKSTIPVWEDLLVFNENFHYFVQPHPKVMLLFELLDFVSMTTASKQFSNQKQEGGWHKIAWAFLKVLGKNGKVNSGTKLRLQLFTPPSRSRHVEGQPEVYQWWKSQSRVPYPSTLYITLKSIEPLQEVSGATRSMFATQKEMGHMTYKDLKTMTWSGREKTPKGARPLTTWTRLFGQLCRVPNNAFLTLPSGKKGCYVIKFSNDGRSLACACKDNTDYPILVYEIPSGTLKGQFQGHFGIIYSLSWSKNDTQLLSASSDGTVRVWSTHKYGESQQRLLPHPGFVYTAEFHPRVDSIVVSGGFDEVIRVWDISMPDDVNVLQQEMEEHHGHINSICFDTDDGQKMYSADSMGTILIWNVYVTEQTSRKHFVRDWTKFHEIKDHDLRDTPINFIKMHPSGRRLLVHARNNAILMFDLRVQRVMQKYFGAENLKEKICSTITPCGSFVFSGSEDGKVYAWNTDTGDQVAMYSQLNYQMPVTDVHYHPRDHMIAMCSLGDNHPVYVYKYDPLIAQVDASSPRPMSPVETTDVEDLEATRASALKEMDLMIARAKVLSKDDFEVQKKARLQRVMKTLDNATMQMTQIPGMIVPDALVSPRMDTIGRSGIQSTWKMQQTFDNGYSLTPRATGVPPGVLSPHAPAGSGSLLSSQIQAHRGYMKASEGDWRPGFSELGRQGARIQSPTYYGRPPHLSLSTSLGKPQFTFESPAGKTMKYKQVRAIYDYRAQRSDELTLYKGDIIKILYKDSDSWWMGELLDGSQGFIPANYVTESDDADISNSGQGNLSETSNSTVTAIKTKSGELKFVSGGEESDTDVPRSRARKKRTAAEQEKANGRNGPLPPSGQNQNNSVKFDDSTDALLDQYESLA</sequence>
<dbReference type="Pfam" id="PF00018">
    <property type="entry name" value="SH3_1"/>
    <property type="match status" value="1"/>
</dbReference>
<evidence type="ECO:0000259" key="7">
    <source>
        <dbReference type="PROSITE" id="PS50002"/>
    </source>
</evidence>
<evidence type="ECO:0000256" key="4">
    <source>
        <dbReference type="PROSITE-ProRule" id="PRU00192"/>
    </source>
</evidence>
<evidence type="ECO:0000256" key="3">
    <source>
        <dbReference type="ARBA" id="ARBA00022737"/>
    </source>
</evidence>
<dbReference type="PRINTS" id="PR00499">
    <property type="entry name" value="P67PHOX"/>
</dbReference>
<evidence type="ECO:0000313" key="8">
    <source>
        <dbReference type="EMBL" id="KAK3782499.1"/>
    </source>
</evidence>
<dbReference type="InterPro" id="IPR001680">
    <property type="entry name" value="WD40_rpt"/>
</dbReference>
<protein>
    <recommendedName>
        <fullName evidence="7">SH3 domain-containing protein</fullName>
    </recommendedName>
</protein>
<dbReference type="InterPro" id="IPR015943">
    <property type="entry name" value="WD40/YVTN_repeat-like_dom_sf"/>
</dbReference>
<evidence type="ECO:0000256" key="6">
    <source>
        <dbReference type="SAM" id="MobiDB-lite"/>
    </source>
</evidence>
<dbReference type="SUPFAM" id="SSF50044">
    <property type="entry name" value="SH3-domain"/>
    <property type="match status" value="1"/>
</dbReference>
<reference evidence="8" key="1">
    <citation type="journal article" date="2023" name="G3 (Bethesda)">
        <title>A reference genome for the long-term kleptoplast-retaining sea slug Elysia crispata morphotype clarki.</title>
        <authorList>
            <person name="Eastman K.E."/>
            <person name="Pendleton A.L."/>
            <person name="Shaikh M.A."/>
            <person name="Suttiyut T."/>
            <person name="Ogas R."/>
            <person name="Tomko P."/>
            <person name="Gavelis G."/>
            <person name="Widhalm J.R."/>
            <person name="Wisecaver J.H."/>
        </authorList>
    </citation>
    <scope>NUCLEOTIDE SEQUENCE</scope>
    <source>
        <strain evidence="8">ECLA1</strain>
    </source>
</reference>
<accession>A0AAE1A735</accession>
<feature type="compositionally biased region" description="Basic residues" evidence="6">
    <location>
        <begin position="11"/>
        <end position="20"/>
    </location>
</feature>
<keyword evidence="9" id="KW-1185">Reference proteome</keyword>
<organism evidence="8 9">
    <name type="scientific">Elysia crispata</name>
    <name type="common">lettuce slug</name>
    <dbReference type="NCBI Taxonomy" id="231223"/>
    <lineage>
        <taxon>Eukaryota</taxon>
        <taxon>Metazoa</taxon>
        <taxon>Spiralia</taxon>
        <taxon>Lophotrochozoa</taxon>
        <taxon>Mollusca</taxon>
        <taxon>Gastropoda</taxon>
        <taxon>Heterobranchia</taxon>
        <taxon>Euthyneura</taxon>
        <taxon>Panpulmonata</taxon>
        <taxon>Sacoglossa</taxon>
        <taxon>Placobranchoidea</taxon>
        <taxon>Plakobranchidae</taxon>
        <taxon>Elysia</taxon>
    </lineage>
</organism>
<feature type="compositionally biased region" description="Basic residues" evidence="6">
    <location>
        <begin position="347"/>
        <end position="356"/>
    </location>
</feature>
<dbReference type="SMART" id="SM00326">
    <property type="entry name" value="SH3"/>
    <property type="match status" value="1"/>
</dbReference>
<dbReference type="FunFam" id="2.30.30.40:FF:000072">
    <property type="entry name" value="Unconventional Myosin IB"/>
    <property type="match status" value="1"/>
</dbReference>
<dbReference type="PRINTS" id="PR00320">
    <property type="entry name" value="GPROTEINBRPT"/>
</dbReference>
<name>A0AAE1A735_9GAST</name>
<dbReference type="EMBL" id="JAWDGP010002498">
    <property type="protein sequence ID" value="KAK3782499.1"/>
    <property type="molecule type" value="Genomic_DNA"/>
</dbReference>
<dbReference type="SMART" id="SM00320">
    <property type="entry name" value="WD40"/>
    <property type="match status" value="7"/>
</dbReference>
<dbReference type="PRINTS" id="PR00452">
    <property type="entry name" value="SH3DOMAIN"/>
</dbReference>
<dbReference type="InterPro" id="IPR036322">
    <property type="entry name" value="WD40_repeat_dom_sf"/>
</dbReference>
<dbReference type="PANTHER" id="PTHR44499">
    <property type="entry name" value="JOUBERIN"/>
    <property type="match status" value="1"/>
</dbReference>
<evidence type="ECO:0000256" key="5">
    <source>
        <dbReference type="PROSITE-ProRule" id="PRU00221"/>
    </source>
</evidence>
<comment type="caution">
    <text evidence="8">The sequence shown here is derived from an EMBL/GenBank/DDBJ whole genome shotgun (WGS) entry which is preliminary data.</text>
</comment>
<proteinExistence type="predicted"/>
<feature type="repeat" description="WD" evidence="5">
    <location>
        <begin position="726"/>
        <end position="768"/>
    </location>
</feature>
<gene>
    <name evidence="8" type="ORF">RRG08_061729</name>
</gene>
<feature type="compositionally biased region" description="Basic and acidic residues" evidence="6">
    <location>
        <begin position="321"/>
        <end position="346"/>
    </location>
</feature>
<dbReference type="PROSITE" id="PS00678">
    <property type="entry name" value="WD_REPEATS_1"/>
    <property type="match status" value="1"/>
</dbReference>
<dbReference type="SUPFAM" id="SSF50978">
    <property type="entry name" value="WD40 repeat-like"/>
    <property type="match status" value="1"/>
</dbReference>
<keyword evidence="1 4" id="KW-0728">SH3 domain</keyword>
<dbReference type="InterPro" id="IPR052803">
    <property type="entry name" value="Cilium-Associated_Jouberin"/>
</dbReference>
<feature type="compositionally biased region" description="Basic and acidic residues" evidence="6">
    <location>
        <begin position="248"/>
        <end position="259"/>
    </location>
</feature>
<dbReference type="CDD" id="cd00200">
    <property type="entry name" value="WD40"/>
    <property type="match status" value="1"/>
</dbReference>
<dbReference type="PROSITE" id="PS50294">
    <property type="entry name" value="WD_REPEATS_REGION"/>
    <property type="match status" value="2"/>
</dbReference>
<evidence type="ECO:0000256" key="2">
    <source>
        <dbReference type="ARBA" id="ARBA00022574"/>
    </source>
</evidence>
<feature type="compositionally biased region" description="Basic and acidic residues" evidence="6">
    <location>
        <begin position="128"/>
        <end position="144"/>
    </location>
</feature>
<feature type="repeat" description="WD" evidence="5">
    <location>
        <begin position="888"/>
        <end position="916"/>
    </location>
</feature>
<feature type="region of interest" description="Disordered" evidence="6">
    <location>
        <begin position="1248"/>
        <end position="1312"/>
    </location>
</feature>
<feature type="repeat" description="WD" evidence="5">
    <location>
        <begin position="683"/>
        <end position="715"/>
    </location>
</feature>
<dbReference type="PROSITE" id="PS50082">
    <property type="entry name" value="WD_REPEATS_2"/>
    <property type="match status" value="3"/>
</dbReference>
<dbReference type="Gene3D" id="2.30.30.40">
    <property type="entry name" value="SH3 Domains"/>
    <property type="match status" value="1"/>
</dbReference>
<feature type="domain" description="SH3" evidence="7">
    <location>
        <begin position="1158"/>
        <end position="1218"/>
    </location>
</feature>
<dbReference type="GO" id="GO:0044458">
    <property type="term" value="P:motile cilium assembly"/>
    <property type="evidence" value="ECO:0007669"/>
    <property type="project" value="TreeGrafter"/>
</dbReference>
<dbReference type="PROSITE" id="PS50002">
    <property type="entry name" value="SH3"/>
    <property type="match status" value="1"/>
</dbReference>
<dbReference type="InterPro" id="IPR036028">
    <property type="entry name" value="SH3-like_dom_sf"/>
</dbReference>
<evidence type="ECO:0000256" key="1">
    <source>
        <dbReference type="ARBA" id="ARBA00022443"/>
    </source>
</evidence>
<dbReference type="Proteomes" id="UP001283361">
    <property type="component" value="Unassembled WGS sequence"/>
</dbReference>
<dbReference type="GO" id="GO:0036064">
    <property type="term" value="C:ciliary basal body"/>
    <property type="evidence" value="ECO:0007669"/>
    <property type="project" value="TreeGrafter"/>
</dbReference>
<feature type="region of interest" description="Disordered" evidence="6">
    <location>
        <begin position="49"/>
        <end position="362"/>
    </location>
</feature>
<evidence type="ECO:0000313" key="9">
    <source>
        <dbReference type="Proteomes" id="UP001283361"/>
    </source>
</evidence>
<dbReference type="PANTHER" id="PTHR44499:SF1">
    <property type="entry name" value="JOUBERIN"/>
    <property type="match status" value="1"/>
</dbReference>
<keyword evidence="2 5" id="KW-0853">WD repeat</keyword>
<dbReference type="Gene3D" id="2.130.10.10">
    <property type="entry name" value="YVTN repeat-like/Quinoprotein amine dehydrogenase"/>
    <property type="match status" value="1"/>
</dbReference>
<dbReference type="Pfam" id="PF00400">
    <property type="entry name" value="WD40"/>
    <property type="match status" value="3"/>
</dbReference>
<dbReference type="InterPro" id="IPR001452">
    <property type="entry name" value="SH3_domain"/>
</dbReference>
<keyword evidence="3" id="KW-0677">Repeat</keyword>
<dbReference type="InterPro" id="IPR019775">
    <property type="entry name" value="WD40_repeat_CS"/>
</dbReference>
<dbReference type="InterPro" id="IPR020472">
    <property type="entry name" value="WD40_PAC1"/>
</dbReference>